<dbReference type="Gene3D" id="3.30.565.10">
    <property type="entry name" value="Histidine kinase-like ATPase, C-terminal domain"/>
    <property type="match status" value="1"/>
</dbReference>
<dbReference type="SUPFAM" id="SSF55874">
    <property type="entry name" value="ATPase domain of HSP90 chaperone/DNA topoisomerase II/histidine kinase"/>
    <property type="match status" value="1"/>
</dbReference>
<dbReference type="OrthoDB" id="230688at2157"/>
<evidence type="ECO:0000256" key="5">
    <source>
        <dbReference type="ARBA" id="ARBA00022777"/>
    </source>
</evidence>
<feature type="domain" description="PAS" evidence="9">
    <location>
        <begin position="255"/>
        <end position="325"/>
    </location>
</feature>
<reference evidence="12" key="3">
    <citation type="submission" date="2018-10" db="EMBL/GenBank/DDBJ databases">
        <authorList>
            <person name="Whitman W."/>
            <person name="Huntemann M."/>
            <person name="Clum A."/>
            <person name="Pillay M."/>
            <person name="Palaniappan K."/>
            <person name="Varghese N."/>
            <person name="Mikhailova N."/>
            <person name="Stamatis D."/>
            <person name="Reddy T."/>
            <person name="Daum C."/>
            <person name="Shapiro N."/>
            <person name="Ivanova N."/>
            <person name="Kyrpides N."/>
            <person name="Woyke T."/>
        </authorList>
    </citation>
    <scope>NUCLEOTIDE SEQUENCE</scope>
    <source>
        <strain evidence="12">CGMCC 1.10124</strain>
    </source>
</reference>
<evidence type="ECO:0000259" key="10">
    <source>
        <dbReference type="PROSITE" id="PS50113"/>
    </source>
</evidence>
<dbReference type="SMART" id="SM00091">
    <property type="entry name" value="PAS"/>
    <property type="match status" value="3"/>
</dbReference>
<protein>
    <recommendedName>
        <fullName evidence="2">histidine kinase</fullName>
        <ecNumber evidence="2">2.7.13.3</ecNumber>
    </recommendedName>
</protein>
<dbReference type="InterPro" id="IPR011006">
    <property type="entry name" value="CheY-like_superfamily"/>
</dbReference>
<evidence type="ECO:0000259" key="7">
    <source>
        <dbReference type="PROSITE" id="PS50109"/>
    </source>
</evidence>
<dbReference type="NCBIfam" id="TIGR00229">
    <property type="entry name" value="sensory_box"/>
    <property type="match status" value="3"/>
</dbReference>
<dbReference type="InterPro" id="IPR003594">
    <property type="entry name" value="HATPase_dom"/>
</dbReference>
<keyword evidence="3" id="KW-0597">Phosphoprotein</keyword>
<evidence type="ECO:0000256" key="2">
    <source>
        <dbReference type="ARBA" id="ARBA00012438"/>
    </source>
</evidence>
<dbReference type="SUPFAM" id="SSF52172">
    <property type="entry name" value="CheY-like"/>
    <property type="match status" value="1"/>
</dbReference>
<dbReference type="Gene3D" id="3.40.50.2300">
    <property type="match status" value="1"/>
</dbReference>
<dbReference type="AlphaFoldDB" id="A0A3M0DF53"/>
<keyword evidence="14" id="KW-1185">Reference proteome</keyword>
<dbReference type="PROSITE" id="PS50113">
    <property type="entry name" value="PAC"/>
    <property type="match status" value="1"/>
</dbReference>
<dbReference type="Proteomes" id="UP000282007">
    <property type="component" value="Chromosome"/>
</dbReference>
<sequence length="708" mass="78186">MSTRPGTPLLVLLVDGNGVDERATALEREHPRFEVLTASGAAAGLAILDERSVDCVVSGVPLDDRRGGDLLAAVRNRDSDRPFLLLTDGEIDADDAFAAGITDYVPRAADPVVLATRITTAVGRCRTDRELAAARERYDLVARASADAFLEWDLDANAVRRCDGFVDTFGYAPAAVEPSFDWWVERVHPDDRDRVTTHLSMAADGDLDEYEDVYRFRDGDGTYAYVLARAYCTDDGDDGRRMIGILTDITKQIEYLARFRELIEHSLDTIAIVDDEGTITYISPSVEQVTGGDPAALVGTAALDRVHPADRERVAEAFEPLLNASARESGPIEYRIHHADGEWTWVESVARVPNDSTLVDGILVNTRNVTERKAREARLQRLEQAIDQTGAAVYMTDADGTIEYVNPSFEELTGYTSAEAVGETTRILNSGEQDAAYYQHLWETVESGEVWEETIVDQRRSGEKYTAVQTIGPIVDDGSITGYVAIQTDITDELLDEQRVGVLNRMLRHNLRNGLNVVQGHVDFVAERVDDDELRDALQTVTDRCNRLLAESEKARRFQTLLNAERYTPRPVWEVLANLRRETDRLDDASVTITVDPAVDGAVLNVIDHALVELVENAVEHTNGDTAVTVEVRLIDAAEFEFVVTDDGAGLPAMERRVLETGAETPLEHSQGLGLWLTHWLVQIAGGSVEFADNDPSGTVIRVRVPRL</sequence>
<dbReference type="InterPro" id="IPR000700">
    <property type="entry name" value="PAS-assoc_C"/>
</dbReference>
<evidence type="ECO:0000313" key="12">
    <source>
        <dbReference type="EMBL" id="RMB13903.1"/>
    </source>
</evidence>
<dbReference type="GO" id="GO:0006355">
    <property type="term" value="P:regulation of DNA-templated transcription"/>
    <property type="evidence" value="ECO:0007669"/>
    <property type="project" value="InterPro"/>
</dbReference>
<organism evidence="12 13">
    <name type="scientific">Haloplanus aerogenes</name>
    <dbReference type="NCBI Taxonomy" id="660522"/>
    <lineage>
        <taxon>Archaea</taxon>
        <taxon>Methanobacteriati</taxon>
        <taxon>Methanobacteriota</taxon>
        <taxon>Stenosarchaea group</taxon>
        <taxon>Halobacteria</taxon>
        <taxon>Halobacteriales</taxon>
        <taxon>Haloferacaceae</taxon>
        <taxon>Haloplanus</taxon>
    </lineage>
</organism>
<dbReference type="KEGG" id="haer:DU502_05670"/>
<dbReference type="EC" id="2.7.13.3" evidence="2"/>
<dbReference type="InterPro" id="IPR013655">
    <property type="entry name" value="PAS_fold_3"/>
</dbReference>
<dbReference type="InterPro" id="IPR001789">
    <property type="entry name" value="Sig_transdc_resp-reg_receiver"/>
</dbReference>
<proteinExistence type="predicted"/>
<dbReference type="InterPro" id="IPR000014">
    <property type="entry name" value="PAS"/>
</dbReference>
<dbReference type="InterPro" id="IPR052162">
    <property type="entry name" value="Sensor_kinase/Photoreceptor"/>
</dbReference>
<accession>A0A3M0DF53</accession>
<dbReference type="EMBL" id="CP034145">
    <property type="protein sequence ID" value="AZH24888.1"/>
    <property type="molecule type" value="Genomic_DNA"/>
</dbReference>
<dbReference type="SUPFAM" id="SSF55785">
    <property type="entry name" value="PYP-like sensor domain (PAS domain)"/>
    <property type="match status" value="3"/>
</dbReference>
<gene>
    <name evidence="12" type="ORF">ATH50_2346</name>
    <name evidence="11" type="ORF">DU502_05670</name>
</gene>
<reference evidence="12 13" key="1">
    <citation type="journal article" date="2015" name="Stand. Genomic Sci.">
        <title>Genomic Encyclopedia of Bacterial and Archaeal Type Strains, Phase III: the genomes of soil and plant-associated and newly described type strains.</title>
        <authorList>
            <person name="Whitman W.B."/>
            <person name="Woyke T."/>
            <person name="Klenk H.P."/>
            <person name="Zhou Y."/>
            <person name="Lilburn T.G."/>
            <person name="Beck B.J."/>
            <person name="De Vos P."/>
            <person name="Vandamme P."/>
            <person name="Eisen J.A."/>
            <person name="Garrity G."/>
            <person name="Hugenholtz P."/>
            <person name="Kyrpides N.C."/>
        </authorList>
    </citation>
    <scope>NUCLEOTIDE SEQUENCE [LARGE SCALE GENOMIC DNA]</scope>
    <source>
        <strain evidence="12 13">CGMCC 1.10124</strain>
    </source>
</reference>
<evidence type="ECO:0000259" key="8">
    <source>
        <dbReference type="PROSITE" id="PS50110"/>
    </source>
</evidence>
<dbReference type="PANTHER" id="PTHR43304">
    <property type="entry name" value="PHYTOCHROME-LIKE PROTEIN CPH1"/>
    <property type="match status" value="1"/>
</dbReference>
<dbReference type="SMART" id="SM00448">
    <property type="entry name" value="REC"/>
    <property type="match status" value="1"/>
</dbReference>
<evidence type="ECO:0000259" key="9">
    <source>
        <dbReference type="PROSITE" id="PS50112"/>
    </source>
</evidence>
<dbReference type="PROSITE" id="PS50112">
    <property type="entry name" value="PAS"/>
    <property type="match status" value="2"/>
</dbReference>
<dbReference type="Pfam" id="PF02518">
    <property type="entry name" value="HATPase_c"/>
    <property type="match status" value="1"/>
</dbReference>
<dbReference type="PROSITE" id="PS50109">
    <property type="entry name" value="HIS_KIN"/>
    <property type="match status" value="1"/>
</dbReference>
<dbReference type="GO" id="GO:0004673">
    <property type="term" value="F:protein histidine kinase activity"/>
    <property type="evidence" value="ECO:0007669"/>
    <property type="project" value="UniProtKB-EC"/>
</dbReference>
<evidence type="ECO:0000313" key="14">
    <source>
        <dbReference type="Proteomes" id="UP000282007"/>
    </source>
</evidence>
<feature type="domain" description="Response regulatory" evidence="8">
    <location>
        <begin position="10"/>
        <end position="122"/>
    </location>
</feature>
<dbReference type="EMBL" id="REFS01000004">
    <property type="protein sequence ID" value="RMB13903.1"/>
    <property type="molecule type" value="Genomic_DNA"/>
</dbReference>
<dbReference type="SMART" id="SM00086">
    <property type="entry name" value="PAC"/>
    <property type="match status" value="3"/>
</dbReference>
<evidence type="ECO:0000256" key="4">
    <source>
        <dbReference type="ARBA" id="ARBA00022679"/>
    </source>
</evidence>
<keyword evidence="4" id="KW-0808">Transferase</keyword>
<dbReference type="Pfam" id="PF00989">
    <property type="entry name" value="PAS"/>
    <property type="match status" value="1"/>
</dbReference>
<dbReference type="CDD" id="cd00130">
    <property type="entry name" value="PAS"/>
    <property type="match status" value="2"/>
</dbReference>
<dbReference type="InterPro" id="IPR013767">
    <property type="entry name" value="PAS_fold"/>
</dbReference>
<dbReference type="Pfam" id="PF08447">
    <property type="entry name" value="PAS_3"/>
    <property type="match status" value="2"/>
</dbReference>
<name>A0A3M0DF53_9EURY</name>
<feature type="domain" description="PAS" evidence="9">
    <location>
        <begin position="378"/>
        <end position="424"/>
    </location>
</feature>
<dbReference type="PROSITE" id="PS50110">
    <property type="entry name" value="RESPONSE_REGULATORY"/>
    <property type="match status" value="1"/>
</dbReference>
<dbReference type="PANTHER" id="PTHR43304:SF1">
    <property type="entry name" value="PAC DOMAIN-CONTAINING PROTEIN"/>
    <property type="match status" value="1"/>
</dbReference>
<dbReference type="InterPro" id="IPR005467">
    <property type="entry name" value="His_kinase_dom"/>
</dbReference>
<evidence type="ECO:0000256" key="1">
    <source>
        <dbReference type="ARBA" id="ARBA00000085"/>
    </source>
</evidence>
<dbReference type="SMART" id="SM00387">
    <property type="entry name" value="HATPase_c"/>
    <property type="match status" value="1"/>
</dbReference>
<evidence type="ECO:0000256" key="3">
    <source>
        <dbReference type="ARBA" id="ARBA00022553"/>
    </source>
</evidence>
<dbReference type="InterPro" id="IPR001610">
    <property type="entry name" value="PAC"/>
</dbReference>
<dbReference type="InterPro" id="IPR035965">
    <property type="entry name" value="PAS-like_dom_sf"/>
</dbReference>
<dbReference type="GO" id="GO:0000160">
    <property type="term" value="P:phosphorelay signal transduction system"/>
    <property type="evidence" value="ECO:0007669"/>
    <property type="project" value="InterPro"/>
</dbReference>
<dbReference type="Proteomes" id="UP000277326">
    <property type="component" value="Unassembled WGS sequence"/>
</dbReference>
<dbReference type="InterPro" id="IPR036890">
    <property type="entry name" value="HATPase_C_sf"/>
</dbReference>
<keyword evidence="5" id="KW-0418">Kinase</keyword>
<dbReference type="RefSeq" id="WP_121920948.1">
    <property type="nucleotide sequence ID" value="NZ_CP034145.1"/>
</dbReference>
<dbReference type="GeneID" id="38470754"/>
<comment type="catalytic activity">
    <reaction evidence="1">
        <text>ATP + protein L-histidine = ADP + protein N-phospho-L-histidine.</text>
        <dbReference type="EC" id="2.7.13.3"/>
    </reaction>
</comment>
<dbReference type="Gene3D" id="3.30.450.20">
    <property type="entry name" value="PAS domain"/>
    <property type="match status" value="3"/>
</dbReference>
<evidence type="ECO:0000256" key="6">
    <source>
        <dbReference type="PROSITE-ProRule" id="PRU00169"/>
    </source>
</evidence>
<feature type="domain" description="PAC" evidence="10">
    <location>
        <begin position="330"/>
        <end position="381"/>
    </location>
</feature>
<evidence type="ECO:0000313" key="11">
    <source>
        <dbReference type="EMBL" id="AZH24888.1"/>
    </source>
</evidence>
<reference evidence="11 14" key="2">
    <citation type="submission" date="2018-07" db="EMBL/GenBank/DDBJ databases">
        <title>Genome sequences of Haloplanus aerogenes JCM 16430T.</title>
        <authorList>
            <person name="Kim Y.B."/>
            <person name="Roh S.W."/>
        </authorList>
    </citation>
    <scope>NUCLEOTIDE SEQUENCE [LARGE SCALE GENOMIC DNA]</scope>
    <source>
        <strain evidence="11 14">JCM 16430</strain>
    </source>
</reference>
<evidence type="ECO:0000313" key="13">
    <source>
        <dbReference type="Proteomes" id="UP000277326"/>
    </source>
</evidence>
<comment type="caution">
    <text evidence="6">Lacks conserved residue(s) required for the propagation of feature annotation.</text>
</comment>
<feature type="domain" description="Histidine kinase" evidence="7">
    <location>
        <begin position="506"/>
        <end position="708"/>
    </location>
</feature>